<evidence type="ECO:0000259" key="4">
    <source>
        <dbReference type="Pfam" id="PF13205"/>
    </source>
</evidence>
<accession>A0A1G1TID1</accession>
<organism evidence="5 6">
    <name type="scientific">Hymenobacter coccineus</name>
    <dbReference type="NCBI Taxonomy" id="1908235"/>
    <lineage>
        <taxon>Bacteria</taxon>
        <taxon>Pseudomonadati</taxon>
        <taxon>Bacteroidota</taxon>
        <taxon>Cytophagia</taxon>
        <taxon>Cytophagales</taxon>
        <taxon>Hymenobacteraceae</taxon>
        <taxon>Hymenobacter</taxon>
    </lineage>
</organism>
<dbReference type="RefSeq" id="WP_070742760.1">
    <property type="nucleotide sequence ID" value="NZ_MDZA01000124.1"/>
</dbReference>
<dbReference type="Pfam" id="PF11721">
    <property type="entry name" value="Malectin"/>
    <property type="match status" value="2"/>
</dbReference>
<dbReference type="PANTHER" id="PTHR46580:SF2">
    <property type="entry name" value="MAM DOMAIN-CONTAINING PROTEIN"/>
    <property type="match status" value="1"/>
</dbReference>
<evidence type="ECO:0000313" key="5">
    <source>
        <dbReference type="EMBL" id="OGX90622.1"/>
    </source>
</evidence>
<feature type="domain" description="Malectin" evidence="3">
    <location>
        <begin position="1124"/>
        <end position="1268"/>
    </location>
</feature>
<gene>
    <name evidence="5" type="ORF">BEN49_22145</name>
</gene>
<dbReference type="SUPFAM" id="SSF49785">
    <property type="entry name" value="Galactose-binding domain-like"/>
    <property type="match status" value="2"/>
</dbReference>
<dbReference type="Pfam" id="PF13205">
    <property type="entry name" value="Big_5"/>
    <property type="match status" value="2"/>
</dbReference>
<keyword evidence="6" id="KW-1185">Reference proteome</keyword>
<dbReference type="InterPro" id="IPR008979">
    <property type="entry name" value="Galactose-bd-like_sf"/>
</dbReference>
<evidence type="ECO:0000256" key="1">
    <source>
        <dbReference type="ARBA" id="ARBA00022729"/>
    </source>
</evidence>
<dbReference type="NCBIfam" id="TIGR04183">
    <property type="entry name" value="Por_Secre_tail"/>
    <property type="match status" value="1"/>
</dbReference>
<comment type="caution">
    <text evidence="5">The sequence shown here is derived from an EMBL/GenBank/DDBJ whole genome shotgun (WGS) entry which is preliminary data.</text>
</comment>
<feature type="chain" id="PRO_5009579593" description="SbsA Ig-like domain-containing protein" evidence="2">
    <location>
        <begin position="35"/>
        <end position="1376"/>
    </location>
</feature>
<feature type="domain" description="Malectin" evidence="3">
    <location>
        <begin position="969"/>
        <end position="1114"/>
    </location>
</feature>
<dbReference type="InterPro" id="IPR028994">
    <property type="entry name" value="Integrin_alpha_N"/>
</dbReference>
<dbReference type="Gene3D" id="2.60.120.430">
    <property type="entry name" value="Galactose-binding lectin"/>
    <property type="match status" value="2"/>
</dbReference>
<dbReference type="InterPro" id="IPR021720">
    <property type="entry name" value="Malectin_dom"/>
</dbReference>
<protein>
    <recommendedName>
        <fullName evidence="7">SbsA Ig-like domain-containing protein</fullName>
    </recommendedName>
</protein>
<evidence type="ECO:0000259" key="3">
    <source>
        <dbReference type="Pfam" id="PF11721"/>
    </source>
</evidence>
<dbReference type="PANTHER" id="PTHR46580">
    <property type="entry name" value="SENSOR KINASE-RELATED"/>
    <property type="match status" value="1"/>
</dbReference>
<feature type="domain" description="SbsA Ig-like" evidence="4">
    <location>
        <begin position="37"/>
        <end position="131"/>
    </location>
</feature>
<dbReference type="Proteomes" id="UP000177506">
    <property type="component" value="Unassembled WGS sequence"/>
</dbReference>
<evidence type="ECO:0008006" key="7">
    <source>
        <dbReference type="Google" id="ProtNLM"/>
    </source>
</evidence>
<dbReference type="OrthoDB" id="890703at2"/>
<keyword evidence="1 2" id="KW-0732">Signal</keyword>
<evidence type="ECO:0000256" key="2">
    <source>
        <dbReference type="SAM" id="SignalP"/>
    </source>
</evidence>
<dbReference type="SUPFAM" id="SSF69318">
    <property type="entry name" value="Integrin alpha N-terminal domain"/>
    <property type="match status" value="3"/>
</dbReference>
<dbReference type="InterPro" id="IPR013517">
    <property type="entry name" value="FG-GAP"/>
</dbReference>
<sequence>MLPTFTTSHHAAALRRGVGPLLVGLLLAAGAAHAQSLAVTRLSPARNAVAAPRPTPVAVTFNQPLANNAATLGALKVFSQQAGGLKKGAATVSSNTLTFQPTVAFRAGETVSATLQYSGSTVDPQVFQFTTATAPSAGTFGGGSDQALANGLGVTEGDVNGDGFPDLLYIDQINTATEIGHTVTVRLNDGRGTFGSPRAVEVGISPTSLALGDMDNDGDLDLVVGAGIQNTSALNVALNDGEGTFGSPQSYSIFGRAPQNFVLGDINSDGYLDVVASYGPYASTAAFVNNRKGGLSLLYYIPSASNGSLALGDVNGDGYLDLLSASTLDGPNVYVALNKSPRAAIFGESTKVSLGMAENGGTEAVAVGDVNGDGFLDFVAKHDAQISVRLNDGQGNFSGSQEVPATGYSKARNVALGDVNGDGFLDLLAIDAQKGTVSTHLNDGKGTFGKGSEVAVGANAELTLADLNGDNTLDIVALNFKSLSVRLNQPTPAAPLTVTGVSPARNAVAAPRPAPVAVTFNQALANNAATQGALKVFSPQAGGRKAGMATVSGNTLTFQPTAAFKAGETVSATLTAEAQSTTGAMAQPQVFQFTTATAPSTGTFGGGSDVAVGTDPRSVAVGDLDGDGDLDLVSANTTANMVSVRLNNGSAVFSGTQEVAVGESPRTVVLADVDADGDLDLLTANGSGQVNSSRLSVRLNNGRGVFGGGSDVVYGRGQTVTYFDLVVGDVDRDGDLDLIAPNVEGAGNFFGSNIDIYLNDGKGSFSFGTQSFKSGLIISSVALGDINNDGVLDLLANESPGGTVYISLGNSDGTFTDSGQRISVGQSATTPLGTALGDIDGDGDLDLISNNSEGTVSVRLNDGHGTFSGTQQVPVNGNPLSVTLADIDGDGDLDLLAAATTLSVRINNGRGQFTGTQEISTNGSPFSLALGDLDGNGTLDVVAPSSETNTVSVRLNQATPTPPATAAAIRLNAGGPALTTTRGAFAADQYFDAAASAAFSTTAPVAGTPDPALYQTERFSTHGALRYALPVPNGNYNVVLHFAELYWTKPGQRVFDAALEGQKVLDHYDIVKKVGPLTATTETFAVTVTDGVLNLDLTVPYLTGGMDQAKLSALEVLPVLPTAVRLNAGAGALTTTRGAFAADQYYSANSAAAATTAAITGTPDPALYQTERYSTDGALRYAVPVPNGQYTVVLHFAEFYWTKPGQRVFDAALEGQKVLNHYDIVKKVGPLAATTETFAVTVTDGVLNLDLTVPYLSGGMDQAKLSALEVLSGSAAQVASRGALAIPKNNVSLGLSAYPNPSAGRFTLACTARTAQTATLLLTDELGRAVKQQQVQLQAGPNALAVDATGAPAGLYQLVLRTADGQSQRQKVLIQP</sequence>
<dbReference type="EMBL" id="MDZA01000124">
    <property type="protein sequence ID" value="OGX90622.1"/>
    <property type="molecule type" value="Genomic_DNA"/>
</dbReference>
<dbReference type="InterPro" id="IPR032812">
    <property type="entry name" value="SbsA_Ig"/>
</dbReference>
<dbReference type="Pfam" id="PF13517">
    <property type="entry name" value="FG-GAP_3"/>
    <property type="match status" value="7"/>
</dbReference>
<reference evidence="5 6" key="1">
    <citation type="submission" date="2016-08" db="EMBL/GenBank/DDBJ databases">
        <title>Hymenobacter coccineus sp. nov., Hymenobacter lapidarius sp. nov. and Hymenobacter glacialis sp. nov., isolated from Antarctic soil.</title>
        <authorList>
            <person name="Sedlacek I."/>
            <person name="Kralova S."/>
            <person name="Kyrova K."/>
            <person name="Maslanova I."/>
            <person name="Stankova E."/>
            <person name="Vrbovska V."/>
            <person name="Nemec M."/>
            <person name="Bartak M."/>
            <person name="Svec P."/>
            <person name="Busse H.-J."/>
            <person name="Pantucek R."/>
        </authorList>
    </citation>
    <scope>NUCLEOTIDE SEQUENCE [LARGE SCALE GENOMIC DNA]</scope>
    <source>
        <strain evidence="5 6">CCM 8649</strain>
    </source>
</reference>
<dbReference type="Gene3D" id="2.60.40.3710">
    <property type="match status" value="2"/>
</dbReference>
<proteinExistence type="predicted"/>
<name>A0A1G1TID1_9BACT</name>
<dbReference type="Gene3D" id="2.30.30.100">
    <property type="match status" value="1"/>
</dbReference>
<evidence type="ECO:0000313" key="6">
    <source>
        <dbReference type="Proteomes" id="UP000177506"/>
    </source>
</evidence>
<dbReference type="Gene3D" id="2.130.10.130">
    <property type="entry name" value="Integrin alpha, N-terminal"/>
    <property type="match status" value="3"/>
</dbReference>
<feature type="domain" description="SbsA Ig-like" evidence="4">
    <location>
        <begin position="494"/>
        <end position="595"/>
    </location>
</feature>
<feature type="signal peptide" evidence="2">
    <location>
        <begin position="1"/>
        <end position="34"/>
    </location>
</feature>
<dbReference type="InterPro" id="IPR026444">
    <property type="entry name" value="Secre_tail"/>
</dbReference>